<feature type="region of interest" description="Disordered" evidence="1">
    <location>
        <begin position="81"/>
        <end position="121"/>
    </location>
</feature>
<accession>A0A645J5Q4</accession>
<reference evidence="2" key="1">
    <citation type="submission" date="2019-08" db="EMBL/GenBank/DDBJ databases">
        <authorList>
            <person name="Kucharzyk K."/>
            <person name="Murdoch R.W."/>
            <person name="Higgins S."/>
            <person name="Loffler F."/>
        </authorList>
    </citation>
    <scope>NUCLEOTIDE SEQUENCE</scope>
</reference>
<gene>
    <name evidence="2" type="ORF">SDC9_206667</name>
</gene>
<name>A0A645J5Q4_9ZZZZ</name>
<proteinExistence type="predicted"/>
<dbReference type="AlphaFoldDB" id="A0A645J5Q4"/>
<evidence type="ECO:0000313" key="2">
    <source>
        <dbReference type="EMBL" id="MPN58951.1"/>
    </source>
</evidence>
<evidence type="ECO:0000256" key="1">
    <source>
        <dbReference type="SAM" id="MobiDB-lite"/>
    </source>
</evidence>
<sequence length="143" mass="16804">MITLLNLEDDKVLRAIYLMGMEHHWQYEKIERTPLWNFIYGAYTGRYCDVDAGIQTLRETPLSLIEYEIKNSTRKKLVYDTEQEQWGEPPQLKAPLPADERRVGRDDSNHFRADSGNGSSSEDGSFWLLPYWFARYHKLISEA</sequence>
<comment type="caution">
    <text evidence="2">The sequence shown here is derived from an EMBL/GenBank/DDBJ whole genome shotgun (WGS) entry which is preliminary data.</text>
</comment>
<dbReference type="EMBL" id="VSSQ01132360">
    <property type="protein sequence ID" value="MPN58951.1"/>
    <property type="molecule type" value="Genomic_DNA"/>
</dbReference>
<feature type="compositionally biased region" description="Basic and acidic residues" evidence="1">
    <location>
        <begin position="98"/>
        <end position="113"/>
    </location>
</feature>
<organism evidence="2">
    <name type="scientific">bioreactor metagenome</name>
    <dbReference type="NCBI Taxonomy" id="1076179"/>
    <lineage>
        <taxon>unclassified sequences</taxon>
        <taxon>metagenomes</taxon>
        <taxon>ecological metagenomes</taxon>
    </lineage>
</organism>
<protein>
    <submittedName>
        <fullName evidence="2">Uncharacterized protein</fullName>
    </submittedName>
</protein>